<sequence>MDHESLEPYVGKIVKLVLENGFWYKAKILSVTIDAITFIELKGHLVSVHPKTIIMIEEVGE</sequence>
<organism evidence="1">
    <name type="scientific">marine sediment metagenome</name>
    <dbReference type="NCBI Taxonomy" id="412755"/>
    <lineage>
        <taxon>unclassified sequences</taxon>
        <taxon>metagenomes</taxon>
        <taxon>ecological metagenomes</taxon>
    </lineage>
</organism>
<accession>A0A0F9HRC7</accession>
<evidence type="ECO:0000313" key="1">
    <source>
        <dbReference type="EMBL" id="KKL77727.1"/>
    </source>
</evidence>
<reference evidence="1" key="1">
    <citation type="journal article" date="2015" name="Nature">
        <title>Complex archaea that bridge the gap between prokaryotes and eukaryotes.</title>
        <authorList>
            <person name="Spang A."/>
            <person name="Saw J.H."/>
            <person name="Jorgensen S.L."/>
            <person name="Zaremba-Niedzwiedzka K."/>
            <person name="Martijn J."/>
            <person name="Lind A.E."/>
            <person name="van Eijk R."/>
            <person name="Schleper C."/>
            <person name="Guy L."/>
            <person name="Ettema T.J."/>
        </authorList>
    </citation>
    <scope>NUCLEOTIDE SEQUENCE</scope>
</reference>
<comment type="caution">
    <text evidence="1">The sequence shown here is derived from an EMBL/GenBank/DDBJ whole genome shotgun (WGS) entry which is preliminary data.</text>
</comment>
<gene>
    <name evidence="1" type="ORF">LCGC14_2031970</name>
</gene>
<dbReference type="AlphaFoldDB" id="A0A0F9HRC7"/>
<name>A0A0F9HRC7_9ZZZZ</name>
<proteinExistence type="predicted"/>
<dbReference type="EMBL" id="LAZR01023665">
    <property type="protein sequence ID" value="KKL77727.1"/>
    <property type="molecule type" value="Genomic_DNA"/>
</dbReference>
<protein>
    <submittedName>
        <fullName evidence="1">Uncharacterized protein</fullName>
    </submittedName>
</protein>